<reference evidence="2 3" key="1">
    <citation type="submission" date="2020-01" db="EMBL/GenBank/DDBJ databases">
        <authorList>
            <person name="Chen J."/>
            <person name="Zhu S."/>
            <person name="Yang J."/>
        </authorList>
    </citation>
    <scope>NUCLEOTIDE SEQUENCE [LARGE SCALE GENOMIC DNA]</scope>
    <source>
        <strain evidence="2 3">345S023</strain>
    </source>
</reference>
<keyword evidence="3" id="KW-1185">Reference proteome</keyword>
<feature type="domain" description="D-alanyl-D-alanine carboxypeptidase-like core" evidence="1">
    <location>
        <begin position="25"/>
        <end position="181"/>
    </location>
</feature>
<accession>A0A7X5LP77</accession>
<evidence type="ECO:0000313" key="3">
    <source>
        <dbReference type="Proteomes" id="UP000470213"/>
    </source>
</evidence>
<evidence type="ECO:0000313" key="2">
    <source>
        <dbReference type="EMBL" id="NDV93008.1"/>
    </source>
</evidence>
<dbReference type="Gene3D" id="3.30.1380.10">
    <property type="match status" value="1"/>
</dbReference>
<gene>
    <name evidence="2" type="ORF">GTH32_17710</name>
</gene>
<dbReference type="InterPro" id="IPR003709">
    <property type="entry name" value="VanY-like_core_dom"/>
</dbReference>
<sequence>MSNTDTHLDWLGRGQPLLADATPPHRLHPQTLSAFSALQKAAQQEGIDLQIVSSFRDFDRQCAIWNRKWRGEAALLDIQGNPLCYKDLSETQKMHAILMWSALPGTSRHHWGTDLDVYDKAAVEAWHERFALVVSEYAQGGPCYRLNQWLNQHMHEYEFMRPFATYRGGVAEEPWHLSHTPSAKAFEQQRSIPSLVEAIERSDLAGKATVLANIDEIFHRYVLNQGV</sequence>
<dbReference type="CDD" id="cd14847">
    <property type="entry name" value="DD-carboxypeptidase_like"/>
    <property type="match status" value="1"/>
</dbReference>
<name>A0A7X5LP77_9ALTE</name>
<proteinExistence type="predicted"/>
<dbReference type="Proteomes" id="UP000470213">
    <property type="component" value="Unassembled WGS sequence"/>
</dbReference>
<dbReference type="Pfam" id="PF02557">
    <property type="entry name" value="VanY"/>
    <property type="match status" value="1"/>
</dbReference>
<dbReference type="PANTHER" id="PTHR34385:SF1">
    <property type="entry name" value="PEPTIDOGLYCAN L-ALANYL-D-GLUTAMATE ENDOPEPTIDASE CWLK"/>
    <property type="match status" value="1"/>
</dbReference>
<keyword evidence="2" id="KW-0378">Hydrolase</keyword>
<dbReference type="GO" id="GO:0004180">
    <property type="term" value="F:carboxypeptidase activity"/>
    <property type="evidence" value="ECO:0007669"/>
    <property type="project" value="UniProtKB-KW"/>
</dbReference>
<keyword evidence="2" id="KW-0645">Protease</keyword>
<dbReference type="AlphaFoldDB" id="A0A7X5LP77"/>
<dbReference type="SUPFAM" id="SSF55166">
    <property type="entry name" value="Hedgehog/DD-peptidase"/>
    <property type="match status" value="1"/>
</dbReference>
<dbReference type="RefSeq" id="WP_163088278.1">
    <property type="nucleotide sequence ID" value="NZ_JAAAWN010000034.1"/>
</dbReference>
<dbReference type="EMBL" id="JAAAWN010000034">
    <property type="protein sequence ID" value="NDV93008.1"/>
    <property type="molecule type" value="Genomic_DNA"/>
</dbReference>
<organism evidence="2 3">
    <name type="scientific">Alteromonas profundi</name>
    <dbReference type="NCBI Taxonomy" id="2696062"/>
    <lineage>
        <taxon>Bacteria</taxon>
        <taxon>Pseudomonadati</taxon>
        <taxon>Pseudomonadota</taxon>
        <taxon>Gammaproteobacteria</taxon>
        <taxon>Alteromonadales</taxon>
        <taxon>Alteromonadaceae</taxon>
        <taxon>Alteromonas/Salinimonas group</taxon>
        <taxon>Alteromonas</taxon>
    </lineage>
</organism>
<dbReference type="InterPro" id="IPR052179">
    <property type="entry name" value="DD-CPase-like"/>
</dbReference>
<keyword evidence="2" id="KW-0121">Carboxypeptidase</keyword>
<protein>
    <submittedName>
        <fullName evidence="2">D-alanyl-D-alanine carboxypeptidase family protein</fullName>
    </submittedName>
</protein>
<dbReference type="GO" id="GO:0006508">
    <property type="term" value="P:proteolysis"/>
    <property type="evidence" value="ECO:0007669"/>
    <property type="project" value="InterPro"/>
</dbReference>
<dbReference type="PANTHER" id="PTHR34385">
    <property type="entry name" value="D-ALANYL-D-ALANINE CARBOXYPEPTIDASE"/>
    <property type="match status" value="1"/>
</dbReference>
<comment type="caution">
    <text evidence="2">The sequence shown here is derived from an EMBL/GenBank/DDBJ whole genome shotgun (WGS) entry which is preliminary data.</text>
</comment>
<dbReference type="InterPro" id="IPR009045">
    <property type="entry name" value="Zn_M74/Hedgehog-like"/>
</dbReference>
<evidence type="ECO:0000259" key="1">
    <source>
        <dbReference type="Pfam" id="PF02557"/>
    </source>
</evidence>